<proteinExistence type="predicted"/>
<name>A0A3E0U5P6_9GAMM</name>
<keyword evidence="1" id="KW-0732">Signal</keyword>
<sequence length="135" mass="14519">MNKLKLLLLSSCFAAFSSQAVTVIVHPSNADALDKKAVKKIFLGKTKKFPNGDEAIPIDLKSGQLRGDFLKAVVGKSESQFKAYWSKLVFTGKGQAPRSVDSEAEIVDLISKNPNLIGYVSDGAVNDSVKSVGQF</sequence>
<protein>
    <submittedName>
        <fullName evidence="2">Phosphate ABC transporter substrate-binding protein</fullName>
    </submittedName>
</protein>
<dbReference type="AlphaFoldDB" id="A0A3E0U5P6"/>
<feature type="chain" id="PRO_5017638151" evidence="1">
    <location>
        <begin position="21"/>
        <end position="135"/>
    </location>
</feature>
<evidence type="ECO:0000313" key="3">
    <source>
        <dbReference type="Proteomes" id="UP000256899"/>
    </source>
</evidence>
<organism evidence="2 3">
    <name type="scientific">Thalassotalea euphylliae</name>
    <dbReference type="NCBI Taxonomy" id="1655234"/>
    <lineage>
        <taxon>Bacteria</taxon>
        <taxon>Pseudomonadati</taxon>
        <taxon>Pseudomonadota</taxon>
        <taxon>Gammaproteobacteria</taxon>
        <taxon>Alteromonadales</taxon>
        <taxon>Colwelliaceae</taxon>
        <taxon>Thalassotalea</taxon>
    </lineage>
</organism>
<dbReference type="EMBL" id="QUOT01000001">
    <property type="protein sequence ID" value="REL32054.1"/>
    <property type="molecule type" value="Genomic_DNA"/>
</dbReference>
<dbReference type="SUPFAM" id="SSF53850">
    <property type="entry name" value="Periplasmic binding protein-like II"/>
    <property type="match status" value="1"/>
</dbReference>
<feature type="signal peptide" evidence="1">
    <location>
        <begin position="1"/>
        <end position="20"/>
    </location>
</feature>
<dbReference type="Gene3D" id="3.40.190.10">
    <property type="entry name" value="Periplasmic binding protein-like II"/>
    <property type="match status" value="1"/>
</dbReference>
<keyword evidence="3" id="KW-1185">Reference proteome</keyword>
<accession>A0A3E0U5P6</accession>
<dbReference type="RefSeq" id="WP_116017362.1">
    <property type="nucleotide sequence ID" value="NZ_QUOT01000001.1"/>
</dbReference>
<reference evidence="3" key="1">
    <citation type="submission" date="2018-08" db="EMBL/GenBank/DDBJ databases">
        <title>Thalassotalea euphylliae genome.</title>
        <authorList>
            <person name="Summers S."/>
            <person name="Rice S.A."/>
            <person name="Freckelton M.L."/>
            <person name="Nedved B.T."/>
            <person name="Hadfield M.G."/>
        </authorList>
    </citation>
    <scope>NUCLEOTIDE SEQUENCE [LARGE SCALE GENOMIC DNA]</scope>
    <source>
        <strain evidence="3">H3</strain>
    </source>
</reference>
<comment type="caution">
    <text evidence="2">The sequence shown here is derived from an EMBL/GenBank/DDBJ whole genome shotgun (WGS) entry which is preliminary data.</text>
</comment>
<evidence type="ECO:0000313" key="2">
    <source>
        <dbReference type="EMBL" id="REL32054.1"/>
    </source>
</evidence>
<evidence type="ECO:0000256" key="1">
    <source>
        <dbReference type="SAM" id="SignalP"/>
    </source>
</evidence>
<gene>
    <name evidence="2" type="ORF">DXX94_15765</name>
</gene>
<dbReference type="Proteomes" id="UP000256899">
    <property type="component" value="Unassembled WGS sequence"/>
</dbReference>